<reference evidence="15" key="1">
    <citation type="submission" date="2017-05" db="EMBL/GenBank/DDBJ databases">
        <authorList>
            <person name="Varghese N."/>
            <person name="Submissions S."/>
        </authorList>
    </citation>
    <scope>NUCLEOTIDE SEQUENCE</scope>
    <source>
        <strain evidence="15">Su22</strain>
    </source>
</reference>
<evidence type="ECO:0000313" key="16">
    <source>
        <dbReference type="Proteomes" id="UP001158066"/>
    </source>
</evidence>
<dbReference type="RefSeq" id="WP_283409283.1">
    <property type="nucleotide sequence ID" value="NZ_FXUF01000006.1"/>
</dbReference>
<evidence type="ECO:0000256" key="2">
    <source>
        <dbReference type="ARBA" id="ARBA00009667"/>
    </source>
</evidence>
<dbReference type="EC" id="4.3.2.10" evidence="4"/>
<sequence length="284" mass="31478">MNHRIIARLDIKGPNLVKGIHLEGLRVLGKPEDFAKYYYENDIDELMYMDVVASLYERNSLSEVISKTAREIFIPLTVGGGLRSVEDIRRVLRAGADKVSLNTAAIRNPDIIREASREFGSSTIVVAIEAIKEQNGEYLAYIDNGREYTGIEVCKWAKQAEELGAGELVITSVDAEGTRQGFELDLIKSVTKNATIPVIAHGGAGKPEHIAEVIKKGRADAVAIASVLHYECIKGMQLSDDYKDEGNTEFLVINNRGSKKETMTIDEIKRSLIRDGVMCRHRVS</sequence>
<evidence type="ECO:0000256" key="5">
    <source>
        <dbReference type="ARBA" id="ARBA00016318"/>
    </source>
</evidence>
<dbReference type="InterPro" id="IPR050064">
    <property type="entry name" value="IGPS_HisA/HisF"/>
</dbReference>
<evidence type="ECO:0000256" key="1">
    <source>
        <dbReference type="ARBA" id="ARBA00005091"/>
    </source>
</evidence>
<comment type="subunit">
    <text evidence="3">Heterodimer of HisH and HisF.</text>
</comment>
<evidence type="ECO:0000256" key="10">
    <source>
        <dbReference type="ARBA" id="ARBA00030264"/>
    </source>
</evidence>
<dbReference type="SUPFAM" id="SSF51366">
    <property type="entry name" value="Ribulose-phoshate binding barrel"/>
    <property type="match status" value="1"/>
</dbReference>
<evidence type="ECO:0000256" key="13">
    <source>
        <dbReference type="ARBA" id="ARBA00047838"/>
    </source>
</evidence>
<comment type="similarity">
    <text evidence="2 14">Belongs to the HisA/HisF family.</text>
</comment>
<evidence type="ECO:0000256" key="3">
    <source>
        <dbReference type="ARBA" id="ARBA00011152"/>
    </source>
</evidence>
<dbReference type="GO" id="GO:0000107">
    <property type="term" value="F:imidazoleglycerol-phosphate synthase activity"/>
    <property type="evidence" value="ECO:0007669"/>
    <property type="project" value="InterPro"/>
</dbReference>
<keyword evidence="6 14" id="KW-0028">Amino-acid biosynthesis</keyword>
<name>A0AA45WW24_9CLOT</name>
<comment type="caution">
    <text evidence="15">The sequence shown here is derived from an EMBL/GenBank/DDBJ whole genome shotgun (WGS) entry which is preliminary data.</text>
</comment>
<keyword evidence="8" id="KW-0456">Lyase</keyword>
<dbReference type="InterPro" id="IPR011060">
    <property type="entry name" value="RibuloseP-bd_barrel"/>
</dbReference>
<dbReference type="GO" id="GO:0016829">
    <property type="term" value="F:lyase activity"/>
    <property type="evidence" value="ECO:0007669"/>
    <property type="project" value="UniProtKB-KW"/>
</dbReference>
<evidence type="ECO:0000256" key="12">
    <source>
        <dbReference type="ARBA" id="ARBA00032401"/>
    </source>
</evidence>
<comment type="catalytic activity">
    <reaction evidence="13">
        <text>5-[(5-phospho-1-deoxy-D-ribulos-1-ylimino)methylamino]-1-(5-phospho-beta-D-ribosyl)imidazole-4-carboxamide + L-glutamine = D-erythro-1-(imidazol-4-yl)glycerol 3-phosphate + 5-amino-1-(5-phospho-beta-D-ribosyl)imidazole-4-carboxamide + L-glutamate + H(+)</text>
        <dbReference type="Rhea" id="RHEA:24793"/>
        <dbReference type="ChEBI" id="CHEBI:15378"/>
        <dbReference type="ChEBI" id="CHEBI:29985"/>
        <dbReference type="ChEBI" id="CHEBI:58278"/>
        <dbReference type="ChEBI" id="CHEBI:58359"/>
        <dbReference type="ChEBI" id="CHEBI:58475"/>
        <dbReference type="ChEBI" id="CHEBI:58525"/>
        <dbReference type="EC" id="4.3.2.10"/>
    </reaction>
</comment>
<comment type="function">
    <text evidence="9">IGPS catalyzes the conversion of PRFAR and glutamine to IGP, AICAR and glutamate. The HisF subunit catalyzes the cyclization activity that produces IGP and AICAR from PRFAR using the ammonia provided by the HisH subunit.</text>
</comment>
<dbReference type="AlphaFoldDB" id="A0AA45WW24"/>
<dbReference type="CDD" id="cd04731">
    <property type="entry name" value="HisF"/>
    <property type="match status" value="1"/>
</dbReference>
<evidence type="ECO:0000256" key="6">
    <source>
        <dbReference type="ARBA" id="ARBA00022605"/>
    </source>
</evidence>
<gene>
    <name evidence="15" type="ORF">SAMN06296020_106115</name>
</gene>
<dbReference type="InterPro" id="IPR013785">
    <property type="entry name" value="Aldolase_TIM"/>
</dbReference>
<accession>A0AA45WW24</accession>
<protein>
    <recommendedName>
        <fullName evidence="5">Imidazole glycerol phosphate synthase subunit HisF</fullName>
        <ecNumber evidence="4">4.3.2.10</ecNumber>
    </recommendedName>
    <alternativeName>
        <fullName evidence="10">IGP synthase cyclase subunit</fullName>
    </alternativeName>
    <alternativeName>
        <fullName evidence="11">IGP synthase subunit HisF</fullName>
    </alternativeName>
    <alternativeName>
        <fullName evidence="12">ImGP synthase subunit HisF</fullName>
    </alternativeName>
</protein>
<proteinExistence type="inferred from homology"/>
<dbReference type="InterPro" id="IPR004651">
    <property type="entry name" value="HisF"/>
</dbReference>
<dbReference type="EMBL" id="FXUF01000006">
    <property type="protein sequence ID" value="SMP56896.1"/>
    <property type="molecule type" value="Genomic_DNA"/>
</dbReference>
<comment type="pathway">
    <text evidence="1">Amino-acid biosynthesis; L-histidine biosynthesis; L-histidine from 5-phospho-alpha-D-ribose 1-diphosphate: step 5/9.</text>
</comment>
<dbReference type="Proteomes" id="UP001158066">
    <property type="component" value="Unassembled WGS sequence"/>
</dbReference>
<evidence type="ECO:0000256" key="9">
    <source>
        <dbReference type="ARBA" id="ARBA00025475"/>
    </source>
</evidence>
<dbReference type="PANTHER" id="PTHR21235:SF2">
    <property type="entry name" value="IMIDAZOLE GLYCEROL PHOSPHATE SYNTHASE HISHF"/>
    <property type="match status" value="1"/>
</dbReference>
<dbReference type="InterPro" id="IPR006062">
    <property type="entry name" value="His_biosynth"/>
</dbReference>
<keyword evidence="7 14" id="KW-0368">Histidine biosynthesis</keyword>
<dbReference type="Pfam" id="PF00977">
    <property type="entry name" value="His_biosynth"/>
    <property type="match status" value="1"/>
</dbReference>
<keyword evidence="16" id="KW-1185">Reference proteome</keyword>
<evidence type="ECO:0000256" key="14">
    <source>
        <dbReference type="RuleBase" id="RU003657"/>
    </source>
</evidence>
<dbReference type="PANTHER" id="PTHR21235">
    <property type="entry name" value="IMIDAZOLE GLYCEROL PHOSPHATE SYNTHASE SUBUNIT HISF/H IGP SYNTHASE SUBUNIT HISF/H"/>
    <property type="match status" value="1"/>
</dbReference>
<evidence type="ECO:0000256" key="11">
    <source>
        <dbReference type="ARBA" id="ARBA00031409"/>
    </source>
</evidence>
<organism evidence="15 16">
    <name type="scientific">Anoxynatronum buryatiense</name>
    <dbReference type="NCBI Taxonomy" id="489973"/>
    <lineage>
        <taxon>Bacteria</taxon>
        <taxon>Bacillati</taxon>
        <taxon>Bacillota</taxon>
        <taxon>Clostridia</taxon>
        <taxon>Eubacteriales</taxon>
        <taxon>Clostridiaceae</taxon>
        <taxon>Anoxynatronum</taxon>
    </lineage>
</organism>
<dbReference type="GO" id="GO:0000105">
    <property type="term" value="P:L-histidine biosynthetic process"/>
    <property type="evidence" value="ECO:0007669"/>
    <property type="project" value="UniProtKB-KW"/>
</dbReference>
<evidence type="ECO:0000256" key="4">
    <source>
        <dbReference type="ARBA" id="ARBA00012809"/>
    </source>
</evidence>
<evidence type="ECO:0000256" key="8">
    <source>
        <dbReference type="ARBA" id="ARBA00023239"/>
    </source>
</evidence>
<evidence type="ECO:0000256" key="7">
    <source>
        <dbReference type="ARBA" id="ARBA00023102"/>
    </source>
</evidence>
<dbReference type="Gene3D" id="3.20.20.70">
    <property type="entry name" value="Aldolase class I"/>
    <property type="match status" value="1"/>
</dbReference>
<evidence type="ECO:0000313" key="15">
    <source>
        <dbReference type="EMBL" id="SMP56896.1"/>
    </source>
</evidence>